<sequence length="73" mass="8531">MFTVDGAPLVMDDAYLISITPPTTSHPHTHTQQKERKKKEIFIYINIYRRAYILFHVVVSIDVDVSGQRTWIQ</sequence>
<gene>
    <name evidence="1" type="ORF">APZ42_033721</name>
</gene>
<evidence type="ECO:0000313" key="2">
    <source>
        <dbReference type="Proteomes" id="UP000076858"/>
    </source>
</evidence>
<keyword evidence="2" id="KW-1185">Reference proteome</keyword>
<proteinExistence type="predicted"/>
<accession>A0A164KTR7</accession>
<dbReference type="AlphaFoldDB" id="A0A164KTR7"/>
<name>A0A164KTR7_9CRUS</name>
<organism evidence="1 2">
    <name type="scientific">Daphnia magna</name>
    <dbReference type="NCBI Taxonomy" id="35525"/>
    <lineage>
        <taxon>Eukaryota</taxon>
        <taxon>Metazoa</taxon>
        <taxon>Ecdysozoa</taxon>
        <taxon>Arthropoda</taxon>
        <taxon>Crustacea</taxon>
        <taxon>Branchiopoda</taxon>
        <taxon>Diplostraca</taxon>
        <taxon>Cladocera</taxon>
        <taxon>Anomopoda</taxon>
        <taxon>Daphniidae</taxon>
        <taxon>Daphnia</taxon>
    </lineage>
</organism>
<dbReference type="EMBL" id="LRGB01003257">
    <property type="protein sequence ID" value="KZS03525.1"/>
    <property type="molecule type" value="Genomic_DNA"/>
</dbReference>
<evidence type="ECO:0000313" key="1">
    <source>
        <dbReference type="EMBL" id="KZS03525.1"/>
    </source>
</evidence>
<comment type="caution">
    <text evidence="1">The sequence shown here is derived from an EMBL/GenBank/DDBJ whole genome shotgun (WGS) entry which is preliminary data.</text>
</comment>
<dbReference type="Proteomes" id="UP000076858">
    <property type="component" value="Unassembled WGS sequence"/>
</dbReference>
<protein>
    <submittedName>
        <fullName evidence="1">Uncharacterized protein</fullName>
    </submittedName>
</protein>
<reference evidence="1 2" key="1">
    <citation type="submission" date="2016-03" db="EMBL/GenBank/DDBJ databases">
        <title>EvidentialGene: Evidence-directed Construction of Genes on Genomes.</title>
        <authorList>
            <person name="Gilbert D.G."/>
            <person name="Choi J.-H."/>
            <person name="Mockaitis K."/>
            <person name="Colbourne J."/>
            <person name="Pfrender M."/>
        </authorList>
    </citation>
    <scope>NUCLEOTIDE SEQUENCE [LARGE SCALE GENOMIC DNA]</scope>
    <source>
        <strain evidence="1 2">Xinb3</strain>
        <tissue evidence="1">Complete organism</tissue>
    </source>
</reference>